<protein>
    <submittedName>
        <fullName evidence="4">DUF4157 domain-containing protein</fullName>
    </submittedName>
</protein>
<evidence type="ECO:0000256" key="1">
    <source>
        <dbReference type="SAM" id="Coils"/>
    </source>
</evidence>
<evidence type="ECO:0000256" key="2">
    <source>
        <dbReference type="SAM" id="MobiDB-lite"/>
    </source>
</evidence>
<feature type="region of interest" description="Disordered" evidence="2">
    <location>
        <begin position="1"/>
        <end position="127"/>
    </location>
</feature>
<dbReference type="OrthoDB" id="4317910at2"/>
<sequence length="596" mass="65359">MIADMSPLTPKTPDPNQKSLSQAPFFGSKPPVQAKLTVNEPGDSFEQEADSMADKVMRKAAPVPEQPIPDEMNPEQEMSPEGPEQAMAPEPEVEQLADPSLQRKCDHCEQEDKVQRKASGDGGQISPQLAAKLDSSRGTGSALPAGTRSFMENAFGADFSRVNIHTGSNAAAMSQEIQAKAFTHGSDIYFNEGHYNPSSDSGKHLLAHELTHVIQQGKSSVRRSPQKRTTNEMIPGFAQQHRPNVSNTTAPTIQRAKIDHGTLTWADFTGKVPKSPSYDAMTYSAIADFDMSLYPFKTLTETETGTTIQSGKKTIDCEKGMSKDKKAADHPERYKAFSVNIEPDVTKLDVKSFMWQEKSWVKKWFHDPTARAAHADTFVPGCEKAFKKAQKSAEAKCKSAVKACEKAFKKGNIADYSLGSGTATNSGECKTVLGPACVSDRMSSVTYSYKNQNEVSADASALGDCATTFRQQMIDTVLEDSSTSLLNHEQRHFDITDEIAKKITTDLQAMATAFPVKEVEACGAGNAMKKANKELKSQRSKLSKKMAAIKKTLNTYQNTYDAETNHSVNVKAQDWWNDNIDQGLPKKSGKKDKFKI</sequence>
<evidence type="ECO:0000313" key="5">
    <source>
        <dbReference type="Proteomes" id="UP000279089"/>
    </source>
</evidence>
<evidence type="ECO:0000259" key="3">
    <source>
        <dbReference type="Pfam" id="PF13699"/>
    </source>
</evidence>
<feature type="coiled-coil region" evidence="1">
    <location>
        <begin position="528"/>
        <end position="559"/>
    </location>
</feature>
<feature type="compositionally biased region" description="Basic and acidic residues" evidence="2">
    <location>
        <begin position="101"/>
        <end position="119"/>
    </location>
</feature>
<comment type="caution">
    <text evidence="4">The sequence shown here is derived from an EMBL/GenBank/DDBJ whole genome shotgun (WGS) entry which is preliminary data.</text>
</comment>
<dbReference type="Proteomes" id="UP000279089">
    <property type="component" value="Unassembled WGS sequence"/>
</dbReference>
<dbReference type="InterPro" id="IPR025295">
    <property type="entry name" value="eCIS_core_dom"/>
</dbReference>
<accession>A0A3N4M8G3</accession>
<proteinExistence type="predicted"/>
<gene>
    <name evidence="4" type="ORF">EG028_18015</name>
</gene>
<keyword evidence="1" id="KW-0175">Coiled coil</keyword>
<dbReference type="EMBL" id="RMBX01000010">
    <property type="protein sequence ID" value="RPD39555.1"/>
    <property type="molecule type" value="Genomic_DNA"/>
</dbReference>
<evidence type="ECO:0000313" key="4">
    <source>
        <dbReference type="EMBL" id="RPD39555.1"/>
    </source>
</evidence>
<feature type="domain" description="eCIS core" evidence="3">
    <location>
        <begin position="143"/>
        <end position="218"/>
    </location>
</feature>
<organism evidence="4 5">
    <name type="scientific">Chitinophaga barathri</name>
    <dbReference type="NCBI Taxonomy" id="1647451"/>
    <lineage>
        <taxon>Bacteria</taxon>
        <taxon>Pseudomonadati</taxon>
        <taxon>Bacteroidota</taxon>
        <taxon>Chitinophagia</taxon>
        <taxon>Chitinophagales</taxon>
        <taxon>Chitinophagaceae</taxon>
        <taxon>Chitinophaga</taxon>
    </lineage>
</organism>
<name>A0A3N4M8G3_9BACT</name>
<dbReference type="Pfam" id="PF13699">
    <property type="entry name" value="eCIS_core"/>
    <property type="match status" value="1"/>
</dbReference>
<reference evidence="5" key="1">
    <citation type="submission" date="2018-11" db="EMBL/GenBank/DDBJ databases">
        <title>Chitinophaga lutea sp.nov., isolate from arsenic contaminated soil.</title>
        <authorList>
            <person name="Zong Y."/>
        </authorList>
    </citation>
    <scope>NUCLEOTIDE SEQUENCE [LARGE SCALE GENOMIC DNA]</scope>
    <source>
        <strain evidence="5">YLT18</strain>
    </source>
</reference>
<keyword evidence="5" id="KW-1185">Reference proteome</keyword>
<dbReference type="AlphaFoldDB" id="A0A3N4M8G3"/>